<protein>
    <recommendedName>
        <fullName evidence="3">Heme transporter BhuA</fullName>
    </recommendedName>
</protein>
<evidence type="ECO:0000256" key="12">
    <source>
        <dbReference type="ARBA" id="ARBA00023237"/>
    </source>
</evidence>
<evidence type="ECO:0000256" key="14">
    <source>
        <dbReference type="RuleBase" id="RU003357"/>
    </source>
</evidence>
<dbReference type="RefSeq" id="WP_151158521.1">
    <property type="nucleotide sequence ID" value="NZ_JACHIL010000001.1"/>
</dbReference>
<feature type="chain" id="PRO_5031562169" description="Heme transporter BhuA" evidence="16">
    <location>
        <begin position="38"/>
        <end position="798"/>
    </location>
</feature>
<dbReference type="NCBIfam" id="TIGR01785">
    <property type="entry name" value="TonB-hemin"/>
    <property type="match status" value="1"/>
</dbReference>
<dbReference type="InterPro" id="IPR011662">
    <property type="entry name" value="Secretin/TonB_short_N"/>
</dbReference>
<evidence type="ECO:0000256" key="16">
    <source>
        <dbReference type="SAM" id="SignalP"/>
    </source>
</evidence>
<keyword evidence="5 13" id="KW-1134">Transmembrane beta strand</keyword>
<proteinExistence type="inferred from homology"/>
<dbReference type="Gene3D" id="2.170.130.10">
    <property type="entry name" value="TonB-dependent receptor, plug domain"/>
    <property type="match status" value="1"/>
</dbReference>
<dbReference type="PANTHER" id="PTHR30069:SF41">
    <property type="entry name" value="HEME_HEMOPEXIN UTILIZATION PROTEIN C"/>
    <property type="match status" value="1"/>
</dbReference>
<keyword evidence="19" id="KW-1185">Reference proteome</keyword>
<dbReference type="InterPro" id="IPR000531">
    <property type="entry name" value="Beta-barrel_TonB"/>
</dbReference>
<evidence type="ECO:0000313" key="18">
    <source>
        <dbReference type="EMBL" id="MBB5089892.1"/>
    </source>
</evidence>
<dbReference type="InterPro" id="IPR012910">
    <property type="entry name" value="Plug_dom"/>
</dbReference>
<comment type="caution">
    <text evidence="18">The sequence shown here is derived from an EMBL/GenBank/DDBJ whole genome shotgun (WGS) entry which is preliminary data.</text>
</comment>
<dbReference type="GO" id="GO:0015344">
    <property type="term" value="F:siderophore uptake transmembrane transporter activity"/>
    <property type="evidence" value="ECO:0007669"/>
    <property type="project" value="TreeGrafter"/>
</dbReference>
<dbReference type="SMART" id="SM00965">
    <property type="entry name" value="STN"/>
    <property type="match status" value="1"/>
</dbReference>
<dbReference type="Gene3D" id="3.55.50.30">
    <property type="match status" value="1"/>
</dbReference>
<evidence type="ECO:0000256" key="11">
    <source>
        <dbReference type="ARBA" id="ARBA00023170"/>
    </source>
</evidence>
<keyword evidence="4 13" id="KW-0813">Transport</keyword>
<evidence type="ECO:0000256" key="13">
    <source>
        <dbReference type="PROSITE-ProRule" id="PRU01360"/>
    </source>
</evidence>
<keyword evidence="11 18" id="KW-0675">Receptor</keyword>
<dbReference type="AlphaFoldDB" id="A0A7W8AGE3"/>
<keyword evidence="16" id="KW-0732">Signal</keyword>
<keyword evidence="6" id="KW-0406">Ion transport</keyword>
<evidence type="ECO:0000256" key="1">
    <source>
        <dbReference type="ARBA" id="ARBA00004571"/>
    </source>
</evidence>
<reference evidence="18 19" key="1">
    <citation type="submission" date="2020-08" db="EMBL/GenBank/DDBJ databases">
        <title>Genomic Encyclopedia of Type Strains, Phase IV (KMG-IV): sequencing the most valuable type-strain genomes for metagenomic binning, comparative biology and taxonomic classification.</title>
        <authorList>
            <person name="Goeker M."/>
        </authorList>
    </citation>
    <scope>NUCLEOTIDE SEQUENCE [LARGE SCALE GENOMIC DNA]</scope>
    <source>
        <strain evidence="18 19">DSM 25620</strain>
    </source>
</reference>
<dbReference type="SUPFAM" id="SSF56935">
    <property type="entry name" value="Porins"/>
    <property type="match status" value="1"/>
</dbReference>
<evidence type="ECO:0000256" key="7">
    <source>
        <dbReference type="ARBA" id="ARBA00022692"/>
    </source>
</evidence>
<organism evidence="18 19">
    <name type="scientific">Pseudochrobactrum saccharolyticum</name>
    <dbReference type="NCBI Taxonomy" id="354352"/>
    <lineage>
        <taxon>Bacteria</taxon>
        <taxon>Pseudomonadati</taxon>
        <taxon>Pseudomonadota</taxon>
        <taxon>Alphaproteobacteria</taxon>
        <taxon>Hyphomicrobiales</taxon>
        <taxon>Brucellaceae</taxon>
        <taxon>Pseudochrobactrum</taxon>
    </lineage>
</organism>
<dbReference type="InterPro" id="IPR037066">
    <property type="entry name" value="Plug_dom_sf"/>
</dbReference>
<evidence type="ECO:0000256" key="15">
    <source>
        <dbReference type="SAM" id="MobiDB-lite"/>
    </source>
</evidence>
<evidence type="ECO:0000256" key="8">
    <source>
        <dbReference type="ARBA" id="ARBA00023004"/>
    </source>
</evidence>
<dbReference type="InterPro" id="IPR011276">
    <property type="entry name" value="TonB_haem/Hb_rcpt"/>
</dbReference>
<evidence type="ECO:0000256" key="9">
    <source>
        <dbReference type="ARBA" id="ARBA00023077"/>
    </source>
</evidence>
<gene>
    <name evidence="18" type="ORF">HNQ68_000404</name>
</gene>
<dbReference type="GO" id="GO:0015232">
    <property type="term" value="F:heme transmembrane transporter activity"/>
    <property type="evidence" value="ECO:0007669"/>
    <property type="project" value="InterPro"/>
</dbReference>
<keyword evidence="10 13" id="KW-0472">Membrane</keyword>
<comment type="subcellular location">
    <subcellularLocation>
        <location evidence="1 13">Cell outer membrane</location>
        <topology evidence="1 13">Multi-pass membrane protein</topology>
    </subcellularLocation>
</comment>
<dbReference type="PANTHER" id="PTHR30069">
    <property type="entry name" value="TONB-DEPENDENT OUTER MEMBRANE RECEPTOR"/>
    <property type="match status" value="1"/>
</dbReference>
<keyword evidence="7 13" id="KW-0812">Transmembrane</keyword>
<evidence type="ECO:0000256" key="4">
    <source>
        <dbReference type="ARBA" id="ARBA00022448"/>
    </source>
</evidence>
<evidence type="ECO:0000256" key="10">
    <source>
        <dbReference type="ARBA" id="ARBA00023136"/>
    </source>
</evidence>
<evidence type="ECO:0000256" key="2">
    <source>
        <dbReference type="ARBA" id="ARBA00009810"/>
    </source>
</evidence>
<name>A0A7W8AGE3_9HYPH</name>
<feature type="signal peptide" evidence="16">
    <location>
        <begin position="1"/>
        <end position="37"/>
    </location>
</feature>
<feature type="domain" description="Secretin/TonB short N-terminal" evidence="17">
    <location>
        <begin position="74"/>
        <end position="125"/>
    </location>
</feature>
<feature type="region of interest" description="Disordered" evidence="15">
    <location>
        <begin position="570"/>
        <end position="590"/>
    </location>
</feature>
<evidence type="ECO:0000256" key="6">
    <source>
        <dbReference type="ARBA" id="ARBA00022496"/>
    </source>
</evidence>
<evidence type="ECO:0000256" key="3">
    <source>
        <dbReference type="ARBA" id="ARBA00021261"/>
    </source>
</evidence>
<dbReference type="EMBL" id="JACHIL010000001">
    <property type="protein sequence ID" value="MBB5089892.1"/>
    <property type="molecule type" value="Genomic_DNA"/>
</dbReference>
<evidence type="ECO:0000256" key="5">
    <source>
        <dbReference type="ARBA" id="ARBA00022452"/>
    </source>
</evidence>
<dbReference type="Gene3D" id="2.40.170.20">
    <property type="entry name" value="TonB-dependent receptor, beta-barrel domain"/>
    <property type="match status" value="1"/>
</dbReference>
<evidence type="ECO:0000259" key="17">
    <source>
        <dbReference type="SMART" id="SM00965"/>
    </source>
</evidence>
<dbReference type="GO" id="GO:0044718">
    <property type="term" value="P:siderophore transmembrane transport"/>
    <property type="evidence" value="ECO:0007669"/>
    <property type="project" value="TreeGrafter"/>
</dbReference>
<dbReference type="InterPro" id="IPR039426">
    <property type="entry name" value="TonB-dep_rcpt-like"/>
</dbReference>
<dbReference type="GO" id="GO:0009279">
    <property type="term" value="C:cell outer membrane"/>
    <property type="evidence" value="ECO:0007669"/>
    <property type="project" value="UniProtKB-SubCell"/>
</dbReference>
<dbReference type="Pfam" id="PF07660">
    <property type="entry name" value="STN"/>
    <property type="match status" value="1"/>
</dbReference>
<dbReference type="Proteomes" id="UP000531231">
    <property type="component" value="Unassembled WGS sequence"/>
</dbReference>
<dbReference type="Pfam" id="PF00593">
    <property type="entry name" value="TonB_dep_Rec_b-barrel"/>
    <property type="match status" value="1"/>
</dbReference>
<sequence length="798" mass="85509">MPLPVKSGNLKKRMILRPQIWACSVAIAALMMPAAHAQQPEATATAAAEAKRDFSLAAQPLSSAIVRFAAQTGTNILVDGTLPANIRTAPVRGKLSIDAALAQMLSGTGYSYRRNDARSFTLIRPGAQNAAKAGDADVQLNVITVSTGTPSVSGLVAGKDAPYETTAAVTSIDAATLQEKNAGNIDNALRASAGTFTRKAMSGAGVAVNIRGMEGYGRVNMMIDGARQNIRVMGHGVSGGSAFVDSDLLAGMDMGRGSLGGAAGVGTLGGAANFRTLGIDDVILPGNSYGAMSTIKFGNNAYDWSRMAAAGARTQNGIGIMGAFNRRDSGAPKSGVDEKGRRLINPNQQEDLKSGLAKLEFGNGEDHKLLLGGVWYNNKSTIRSEPQTYRNQTYTARYDFTPDNDLIDLTANAYYNDAQVRFTEGNYAGQFTRDKGMGIDVTNRSHLDLTNDVALKLTYGGAYYHDDVTNGQSWGTGGPGDGKIGIGSLFTDATFSYGMFDLTTGFHYDTFRLQGDVARKRGSETVLEAIDRSDSSLNPRVTLAVTPVNGIQLYSTYAKTFRPPTVTETFFPGAHGKTPNPTSPNPDLEGETSKGWEFGVNVLEKNVLASGDALRMKANYFSNDVENYITSGPYSMKNMPMLKFINIPGKTRIKGFELEANYDSGFAFAGISYSKTKTDLPYGMWSDGFGIGELNGLPDYTVTINAGFRALDEKLTIGGQIRRVGKTKAVKPPMGPQLIDVEGYMLADAYASYKYNENATFFLNIENITNQAYKPAQYMDAQKLGRGRTVIGGMTLRF</sequence>
<dbReference type="CDD" id="cd01347">
    <property type="entry name" value="ligand_gated_channel"/>
    <property type="match status" value="1"/>
</dbReference>
<comment type="similarity">
    <text evidence="2 13 14">Belongs to the TonB-dependent receptor family.</text>
</comment>
<dbReference type="Pfam" id="PF07715">
    <property type="entry name" value="Plug"/>
    <property type="match status" value="1"/>
</dbReference>
<keyword evidence="8" id="KW-0408">Iron</keyword>
<keyword evidence="9 14" id="KW-0798">TonB box</keyword>
<keyword evidence="6" id="KW-0410">Iron transport</keyword>
<keyword evidence="12 13" id="KW-0998">Cell outer membrane</keyword>
<evidence type="ECO:0000313" key="19">
    <source>
        <dbReference type="Proteomes" id="UP000531231"/>
    </source>
</evidence>
<dbReference type="InterPro" id="IPR036942">
    <property type="entry name" value="Beta-barrel_TonB_sf"/>
</dbReference>
<dbReference type="PROSITE" id="PS52016">
    <property type="entry name" value="TONB_DEPENDENT_REC_3"/>
    <property type="match status" value="1"/>
</dbReference>
<accession>A0A7W8AGE3</accession>